<protein>
    <submittedName>
        <fullName evidence="2">Uncharacterized protein</fullName>
    </submittedName>
</protein>
<dbReference type="SUPFAM" id="SSF47565">
    <property type="entry name" value="Insect pheromone/odorant-binding proteins"/>
    <property type="match status" value="1"/>
</dbReference>
<feature type="signal peptide" evidence="1">
    <location>
        <begin position="1"/>
        <end position="15"/>
    </location>
</feature>
<name>A0AAN7P3W7_9COLE</name>
<evidence type="ECO:0000256" key="1">
    <source>
        <dbReference type="SAM" id="SignalP"/>
    </source>
</evidence>
<dbReference type="CDD" id="cd23992">
    <property type="entry name" value="PBP_GOBP"/>
    <property type="match status" value="1"/>
</dbReference>
<dbReference type="Gene3D" id="1.10.238.20">
    <property type="entry name" value="Pheromone/general odorant binding protein domain"/>
    <property type="match status" value="1"/>
</dbReference>
<reference evidence="3" key="1">
    <citation type="submission" date="2023-01" db="EMBL/GenBank/DDBJ databases">
        <title>Key to firefly adult light organ development and bioluminescence: homeobox transcription factors regulate luciferase expression and transportation to peroxisome.</title>
        <authorList>
            <person name="Fu X."/>
        </authorList>
    </citation>
    <scope>NUCLEOTIDE SEQUENCE [LARGE SCALE GENOMIC DNA]</scope>
</reference>
<organism evidence="2 3">
    <name type="scientific">Aquatica leii</name>
    <dbReference type="NCBI Taxonomy" id="1421715"/>
    <lineage>
        <taxon>Eukaryota</taxon>
        <taxon>Metazoa</taxon>
        <taxon>Ecdysozoa</taxon>
        <taxon>Arthropoda</taxon>
        <taxon>Hexapoda</taxon>
        <taxon>Insecta</taxon>
        <taxon>Pterygota</taxon>
        <taxon>Neoptera</taxon>
        <taxon>Endopterygota</taxon>
        <taxon>Coleoptera</taxon>
        <taxon>Polyphaga</taxon>
        <taxon>Elateriformia</taxon>
        <taxon>Elateroidea</taxon>
        <taxon>Lampyridae</taxon>
        <taxon>Luciolinae</taxon>
        <taxon>Aquatica</taxon>
    </lineage>
</organism>
<accession>A0AAN7P3W7</accession>
<comment type="caution">
    <text evidence="2">The sequence shown here is derived from an EMBL/GenBank/DDBJ whole genome shotgun (WGS) entry which is preliminary data.</text>
</comment>
<dbReference type="InterPro" id="IPR006170">
    <property type="entry name" value="PBP/GOBP"/>
</dbReference>
<keyword evidence="1" id="KW-0732">Signal</keyword>
<keyword evidence="3" id="KW-1185">Reference proteome</keyword>
<gene>
    <name evidence="2" type="ORF">RN001_014186</name>
</gene>
<dbReference type="Pfam" id="PF01395">
    <property type="entry name" value="PBP_GOBP"/>
    <property type="match status" value="1"/>
</dbReference>
<sequence length="124" mass="14537">MKTLLLTFFFVSVQSVVLLPKFTRQCMRDTNLTIEMLSATLANDNMKNQMYFKKYLACVYQHNNLLTNDGNVNLLSFIEPHRKLVDQYEKCQKLNAPNLCDRASELHECLRDVQPTRNNIPVFY</sequence>
<evidence type="ECO:0000313" key="3">
    <source>
        <dbReference type="Proteomes" id="UP001353858"/>
    </source>
</evidence>
<feature type="chain" id="PRO_5042847472" evidence="1">
    <location>
        <begin position="16"/>
        <end position="124"/>
    </location>
</feature>
<dbReference type="AlphaFoldDB" id="A0AAN7P3W7"/>
<dbReference type="Proteomes" id="UP001353858">
    <property type="component" value="Unassembled WGS sequence"/>
</dbReference>
<evidence type="ECO:0000313" key="2">
    <source>
        <dbReference type="EMBL" id="KAK4874826.1"/>
    </source>
</evidence>
<dbReference type="InterPro" id="IPR036728">
    <property type="entry name" value="PBP_GOBP_sf"/>
</dbReference>
<dbReference type="EMBL" id="JARPUR010000006">
    <property type="protein sequence ID" value="KAK4874826.1"/>
    <property type="molecule type" value="Genomic_DNA"/>
</dbReference>
<dbReference type="GO" id="GO:0005549">
    <property type="term" value="F:odorant binding"/>
    <property type="evidence" value="ECO:0007669"/>
    <property type="project" value="InterPro"/>
</dbReference>
<proteinExistence type="predicted"/>